<sequence>MGEAYVPLSNIDLSPSDDAKMDELRRRYNGTKFPDSEAGQSLATKPYEYARSQVEHPQPMIGGFRRCYVPSPVSLRGSTYGYCLRLRRA</sequence>
<dbReference type="EMBL" id="CM047582">
    <property type="protein sequence ID" value="KAI9914821.1"/>
    <property type="molecule type" value="Genomic_DNA"/>
</dbReference>
<proteinExistence type="predicted"/>
<name>A0ACC0W9W7_9STRA</name>
<organism evidence="1 2">
    <name type="scientific">Peronosclerospora sorghi</name>
    <dbReference type="NCBI Taxonomy" id="230839"/>
    <lineage>
        <taxon>Eukaryota</taxon>
        <taxon>Sar</taxon>
        <taxon>Stramenopiles</taxon>
        <taxon>Oomycota</taxon>
        <taxon>Peronosporomycetes</taxon>
        <taxon>Peronosporales</taxon>
        <taxon>Peronosporaceae</taxon>
        <taxon>Peronosclerospora</taxon>
    </lineage>
</organism>
<dbReference type="Proteomes" id="UP001163321">
    <property type="component" value="Chromosome 3"/>
</dbReference>
<keyword evidence="2" id="KW-1185">Reference proteome</keyword>
<comment type="caution">
    <text evidence="1">The sequence shown here is derived from an EMBL/GenBank/DDBJ whole genome shotgun (WGS) entry which is preliminary data.</text>
</comment>
<evidence type="ECO:0000313" key="1">
    <source>
        <dbReference type="EMBL" id="KAI9914821.1"/>
    </source>
</evidence>
<evidence type="ECO:0000313" key="2">
    <source>
        <dbReference type="Proteomes" id="UP001163321"/>
    </source>
</evidence>
<accession>A0ACC0W9W7</accession>
<protein>
    <submittedName>
        <fullName evidence="1">Uncharacterized protein</fullName>
    </submittedName>
</protein>
<gene>
    <name evidence="1" type="ORF">PsorP6_007432</name>
</gene>
<reference evidence="1 2" key="1">
    <citation type="journal article" date="2022" name="bioRxiv">
        <title>The genome of the oomycete Peronosclerospora sorghi, a cosmopolitan pathogen of maize and sorghum, is inflated with dispersed pseudogenes.</title>
        <authorList>
            <person name="Fletcher K."/>
            <person name="Martin F."/>
            <person name="Isakeit T."/>
            <person name="Cavanaugh K."/>
            <person name="Magill C."/>
            <person name="Michelmore R."/>
        </authorList>
    </citation>
    <scope>NUCLEOTIDE SEQUENCE [LARGE SCALE GENOMIC DNA]</scope>
    <source>
        <strain evidence="1">P6</strain>
    </source>
</reference>